<dbReference type="SUPFAM" id="SSF57414">
    <property type="entry name" value="Hairpin loop containing domain-like"/>
    <property type="match status" value="1"/>
</dbReference>
<keyword evidence="1" id="KW-1133">Transmembrane helix</keyword>
<gene>
    <name evidence="3" type="ORF">Klosneuvirus_1_160</name>
</gene>
<organism evidence="3">
    <name type="scientific">Klosneuvirus KNV1</name>
    <dbReference type="NCBI Taxonomy" id="1977640"/>
    <lineage>
        <taxon>Viruses</taxon>
        <taxon>Varidnaviria</taxon>
        <taxon>Bamfordvirae</taxon>
        <taxon>Nucleocytoviricota</taxon>
        <taxon>Megaviricetes</taxon>
        <taxon>Imitervirales</taxon>
        <taxon>Mimiviridae</taxon>
        <taxon>Klosneuvirinae</taxon>
        <taxon>Klosneuvirus</taxon>
    </lineage>
</organism>
<keyword evidence="1" id="KW-0812">Transmembrane</keyword>
<protein>
    <submittedName>
        <fullName evidence="3">PAN domain protein</fullName>
    </submittedName>
</protein>
<accession>A0A1V0SHW7</accession>
<sequence length="246" mass="28944">MKINFSNVNIYPMVLLWIIIMAILTMFFIYHNRSTIEGYDARIKDTGFDECAKFCRTTANCRAFGYDKINKICYPSQVLITGRPLDSIFRDEYLYTNASCNKEKFIEDPNKYPGFAERRSNSIFTCTEDYKKAPQFYLYNKDKFKNIGEGRNIDDIFDIDVYEVKSFSWPRNNFGPGQDDLYFKTKENETYNKTNVTDLNRIIEFTPKIQPKMEEVILPPKINQEPELDFGINKAINKLNDIVNQF</sequence>
<reference evidence="3" key="1">
    <citation type="journal article" date="2017" name="Science">
        <title>Giant viruses with an expanded complement of translation system components.</title>
        <authorList>
            <person name="Schulz F."/>
            <person name="Yutin N."/>
            <person name="Ivanova N.N."/>
            <person name="Ortega D.R."/>
            <person name="Lee T.K."/>
            <person name="Vierheilig J."/>
            <person name="Daims H."/>
            <person name="Horn M."/>
            <person name="Wagner M."/>
            <person name="Jensen G.J."/>
            <person name="Kyrpides N.C."/>
            <person name="Koonin E.V."/>
            <person name="Woyke T."/>
        </authorList>
    </citation>
    <scope>NUCLEOTIDE SEQUENCE</scope>
    <source>
        <strain evidence="3">KNV1</strain>
    </source>
</reference>
<evidence type="ECO:0000256" key="1">
    <source>
        <dbReference type="SAM" id="Phobius"/>
    </source>
</evidence>
<dbReference type="EMBL" id="KY684108">
    <property type="protein sequence ID" value="ARF11303.1"/>
    <property type="molecule type" value="Genomic_DNA"/>
</dbReference>
<evidence type="ECO:0000259" key="2">
    <source>
        <dbReference type="Pfam" id="PF00024"/>
    </source>
</evidence>
<dbReference type="InterPro" id="IPR003609">
    <property type="entry name" value="Pan_app"/>
</dbReference>
<evidence type="ECO:0000313" key="3">
    <source>
        <dbReference type="EMBL" id="ARF11303.1"/>
    </source>
</evidence>
<proteinExistence type="predicted"/>
<keyword evidence="1" id="KW-0472">Membrane</keyword>
<feature type="domain" description="Apple" evidence="2">
    <location>
        <begin position="27"/>
        <end position="76"/>
    </location>
</feature>
<feature type="transmembrane region" description="Helical" evidence="1">
    <location>
        <begin position="12"/>
        <end position="30"/>
    </location>
</feature>
<name>A0A1V0SHW7_9VIRU</name>
<dbReference type="Pfam" id="PF00024">
    <property type="entry name" value="PAN_1"/>
    <property type="match status" value="1"/>
</dbReference>